<protein>
    <recommendedName>
        <fullName evidence="2">Recombination endonuclease VII</fullName>
    </recommendedName>
</protein>
<dbReference type="InterPro" id="IPR038563">
    <property type="entry name" value="Endonuclease_7_sf"/>
</dbReference>
<name>A0A0F9QT01_9ZZZZ</name>
<proteinExistence type="predicted"/>
<organism evidence="1">
    <name type="scientific">marine sediment metagenome</name>
    <dbReference type="NCBI Taxonomy" id="412755"/>
    <lineage>
        <taxon>unclassified sequences</taxon>
        <taxon>metagenomes</taxon>
        <taxon>ecological metagenomes</taxon>
    </lineage>
</organism>
<dbReference type="Pfam" id="PF02945">
    <property type="entry name" value="Endonuclease_7"/>
    <property type="match status" value="1"/>
</dbReference>
<dbReference type="InterPro" id="IPR044925">
    <property type="entry name" value="His-Me_finger_sf"/>
</dbReference>
<dbReference type="EMBL" id="LAZR01001379">
    <property type="protein sequence ID" value="KKN45584.1"/>
    <property type="molecule type" value="Genomic_DNA"/>
</dbReference>
<dbReference type="SUPFAM" id="SSF54060">
    <property type="entry name" value="His-Me finger endonucleases"/>
    <property type="match status" value="1"/>
</dbReference>
<sequence length="155" mass="17918">MRCSIEDCNRSRQLTHLKRPDGSKYYREHSTCCKHRVDGSLYLSAMPNSTRESHWLAQGILLTVPEYEQILRIQGEKCAICGEEQSAIRHAMCVEHCHKTGVIRGLVCKRCNNMIAWVENVTSLDEINRFLQTNVFTDYKNNVVETEEGRTLRSK</sequence>
<evidence type="ECO:0000313" key="1">
    <source>
        <dbReference type="EMBL" id="KKN45584.1"/>
    </source>
</evidence>
<dbReference type="Gene3D" id="3.40.1800.10">
    <property type="entry name" value="His-Me finger endonucleases"/>
    <property type="match status" value="1"/>
</dbReference>
<comment type="caution">
    <text evidence="1">The sequence shown here is derived from an EMBL/GenBank/DDBJ whole genome shotgun (WGS) entry which is preliminary data.</text>
</comment>
<evidence type="ECO:0008006" key="2">
    <source>
        <dbReference type="Google" id="ProtNLM"/>
    </source>
</evidence>
<gene>
    <name evidence="1" type="ORF">LCGC14_0681490</name>
</gene>
<dbReference type="InterPro" id="IPR004211">
    <property type="entry name" value="Endonuclease_7"/>
</dbReference>
<reference evidence="1" key="1">
    <citation type="journal article" date="2015" name="Nature">
        <title>Complex archaea that bridge the gap between prokaryotes and eukaryotes.</title>
        <authorList>
            <person name="Spang A."/>
            <person name="Saw J.H."/>
            <person name="Jorgensen S.L."/>
            <person name="Zaremba-Niedzwiedzka K."/>
            <person name="Martijn J."/>
            <person name="Lind A.E."/>
            <person name="van Eijk R."/>
            <person name="Schleper C."/>
            <person name="Guy L."/>
            <person name="Ettema T.J."/>
        </authorList>
    </citation>
    <scope>NUCLEOTIDE SEQUENCE</scope>
</reference>
<dbReference type="AlphaFoldDB" id="A0A0F9QT01"/>
<accession>A0A0F9QT01</accession>